<feature type="chain" id="PRO_5034694771" description="Small secreted protein" evidence="1">
    <location>
        <begin position="20"/>
        <end position="149"/>
    </location>
</feature>
<organism evidence="2 3">
    <name type="scientific">Ophiocordyceps sinensis</name>
    <dbReference type="NCBI Taxonomy" id="72228"/>
    <lineage>
        <taxon>Eukaryota</taxon>
        <taxon>Fungi</taxon>
        <taxon>Dikarya</taxon>
        <taxon>Ascomycota</taxon>
        <taxon>Pezizomycotina</taxon>
        <taxon>Sordariomycetes</taxon>
        <taxon>Hypocreomycetidae</taxon>
        <taxon>Hypocreales</taxon>
        <taxon>Ophiocordycipitaceae</taxon>
        <taxon>Ophiocordyceps</taxon>
    </lineage>
</organism>
<feature type="signal peptide" evidence="1">
    <location>
        <begin position="1"/>
        <end position="19"/>
    </location>
</feature>
<protein>
    <recommendedName>
        <fullName evidence="4">Small secreted protein</fullName>
    </recommendedName>
</protein>
<keyword evidence="1" id="KW-0732">Signal</keyword>
<proteinExistence type="predicted"/>
<evidence type="ECO:0000313" key="3">
    <source>
        <dbReference type="Proteomes" id="UP000557566"/>
    </source>
</evidence>
<evidence type="ECO:0000256" key="1">
    <source>
        <dbReference type="SAM" id="SignalP"/>
    </source>
</evidence>
<dbReference type="AlphaFoldDB" id="A0A8H4LRP1"/>
<gene>
    <name evidence="2" type="ORF">G6O67_008745</name>
</gene>
<sequence length="149" mass="15953">MQLTQTLLAALLAAIPALAAPSQLSMMAAAPEWTIEKLSRACIKHDELCTWTFAINNRQSAVTPCKHVVKATKDARASRANGGPSTCGDYTVTSGWSGQFGEGKGFTTLAVVDNKKRQIVFPAYTDNQVKGGEVVQPDQSYSPQNLPKA</sequence>
<dbReference type="Proteomes" id="UP000557566">
    <property type="component" value="Unassembled WGS sequence"/>
</dbReference>
<accession>A0A8H4LRP1</accession>
<evidence type="ECO:0000313" key="2">
    <source>
        <dbReference type="EMBL" id="KAF4504134.1"/>
    </source>
</evidence>
<reference evidence="2 3" key="1">
    <citation type="journal article" date="2020" name="Genome Biol. Evol.">
        <title>A new high-quality draft genome assembly of the Chinese cordyceps Ophiocordyceps sinensis.</title>
        <authorList>
            <person name="Shu R."/>
            <person name="Zhang J."/>
            <person name="Meng Q."/>
            <person name="Zhang H."/>
            <person name="Zhou G."/>
            <person name="Li M."/>
            <person name="Wu P."/>
            <person name="Zhao Y."/>
            <person name="Chen C."/>
            <person name="Qin Q."/>
        </authorList>
    </citation>
    <scope>NUCLEOTIDE SEQUENCE [LARGE SCALE GENOMIC DNA]</scope>
    <source>
        <strain evidence="2 3">IOZ07</strain>
    </source>
</reference>
<name>A0A8H4LRP1_9HYPO</name>
<dbReference type="EMBL" id="JAAVMX010000012">
    <property type="protein sequence ID" value="KAF4504134.1"/>
    <property type="molecule type" value="Genomic_DNA"/>
</dbReference>
<keyword evidence="3" id="KW-1185">Reference proteome</keyword>
<comment type="caution">
    <text evidence="2">The sequence shown here is derived from an EMBL/GenBank/DDBJ whole genome shotgun (WGS) entry which is preliminary data.</text>
</comment>
<dbReference type="OrthoDB" id="5352317at2759"/>
<evidence type="ECO:0008006" key="4">
    <source>
        <dbReference type="Google" id="ProtNLM"/>
    </source>
</evidence>